<evidence type="ECO:0000256" key="2">
    <source>
        <dbReference type="ARBA" id="ARBA00004496"/>
    </source>
</evidence>
<feature type="binding site" evidence="14">
    <location>
        <position position="219"/>
    </location>
    <ligand>
        <name>iminosuccinate</name>
        <dbReference type="ChEBI" id="CHEBI:77875"/>
    </ligand>
</feature>
<evidence type="ECO:0000256" key="12">
    <source>
        <dbReference type="ARBA" id="ARBA00050125"/>
    </source>
</evidence>
<comment type="cofactor">
    <cofactor evidence="14">
        <name>[4Fe-4S] cluster</name>
        <dbReference type="ChEBI" id="CHEBI:49883"/>
    </cofactor>
    <text evidence="14">Binds 1 [4Fe-4S] cluster per subunit.</text>
</comment>
<dbReference type="Pfam" id="PF02445">
    <property type="entry name" value="NadA"/>
    <property type="match status" value="1"/>
</dbReference>
<reference evidence="15 16" key="1">
    <citation type="submission" date="2016-10" db="EMBL/GenBank/DDBJ databases">
        <authorList>
            <person name="de Groot N.N."/>
        </authorList>
    </citation>
    <scope>NUCLEOTIDE SEQUENCE [LARGE SCALE GENOMIC DNA]</scope>
    <source>
        <strain evidence="15 16">DSM 25383</strain>
    </source>
</reference>
<feature type="binding site" evidence="14">
    <location>
        <position position="270"/>
    </location>
    <ligand>
        <name>[4Fe-4S] cluster</name>
        <dbReference type="ChEBI" id="CHEBI:49883"/>
    </ligand>
</feature>
<dbReference type="PANTHER" id="PTHR30573">
    <property type="entry name" value="QUINOLINATE SYNTHETASE A"/>
    <property type="match status" value="1"/>
</dbReference>
<sequence length="313" mass="34366">MNVDNSAELCRRIGELKREKNAVILAHYYTTPEVQAVADFLGDSLALSVRAQSVDADIILFAGVHFMAETAKVLCPEKKVLIPCPEAGCSLAESCDAAEFAAFKAQHPGHTVVSYVNTTVGVKALTDICCTSSNALKVVESIPADQPVIFAPDRNLGAYIQKLTGRQNMVLWNGACHVHEEFSLEKLLKLKQEHPEARVVAHPECRAYILEAADFVGSTAGILEYCGRSDAQAFIVVTESGILAEMKKRYPEKTFIPAPPDDETCACNNCRYMKMVTLENICACLENEAPEIVLDEEVRRSAERSILNMIDIK</sequence>
<keyword evidence="9 14" id="KW-0479">Metal-binding</keyword>
<evidence type="ECO:0000256" key="5">
    <source>
        <dbReference type="ARBA" id="ARBA00022485"/>
    </source>
</evidence>
<name>A0A1H4B8D2_9BACT</name>
<keyword evidence="16" id="KW-1185">Reference proteome</keyword>
<dbReference type="GO" id="GO:0034628">
    <property type="term" value="P:'de novo' NAD+ biosynthetic process from L-aspartate"/>
    <property type="evidence" value="ECO:0007669"/>
    <property type="project" value="TreeGrafter"/>
</dbReference>
<dbReference type="OrthoDB" id="9801204at2"/>
<comment type="subcellular location">
    <subcellularLocation>
        <location evidence="2 14">Cytoplasm</location>
    </subcellularLocation>
</comment>
<dbReference type="InterPro" id="IPR023066">
    <property type="entry name" value="Quinolinate_synth_type2"/>
</dbReference>
<dbReference type="SUPFAM" id="SSF142754">
    <property type="entry name" value="NadA-like"/>
    <property type="match status" value="1"/>
</dbReference>
<dbReference type="HAMAP" id="MF_00568">
    <property type="entry name" value="NadA_type2"/>
    <property type="match status" value="1"/>
</dbReference>
<dbReference type="GO" id="GO:0008987">
    <property type="term" value="F:quinolinate synthetase A activity"/>
    <property type="evidence" value="ECO:0007669"/>
    <property type="project" value="UniProtKB-UniRule"/>
</dbReference>
<evidence type="ECO:0000313" key="16">
    <source>
        <dbReference type="Proteomes" id="UP000183253"/>
    </source>
</evidence>
<dbReference type="InterPro" id="IPR036094">
    <property type="entry name" value="NadA_sf"/>
</dbReference>
<feature type="binding site" evidence="14">
    <location>
        <position position="132"/>
    </location>
    <ligand>
        <name>iminosuccinate</name>
        <dbReference type="ChEBI" id="CHEBI:77875"/>
    </ligand>
</feature>
<evidence type="ECO:0000256" key="8">
    <source>
        <dbReference type="ARBA" id="ARBA00022679"/>
    </source>
</evidence>
<dbReference type="STRING" id="1033731.SAMN05444145_103274"/>
<evidence type="ECO:0000256" key="10">
    <source>
        <dbReference type="ARBA" id="ARBA00023004"/>
    </source>
</evidence>
<comment type="similarity">
    <text evidence="14">Belongs to the quinolinate synthase family. Type 2 subfamily.</text>
</comment>
<dbReference type="NCBIfam" id="TIGR00550">
    <property type="entry name" value="nadA"/>
    <property type="match status" value="1"/>
</dbReference>
<dbReference type="EMBL" id="FNRI01000003">
    <property type="protein sequence ID" value="SEA44423.1"/>
    <property type="molecule type" value="Genomic_DNA"/>
</dbReference>
<comment type="pathway">
    <text evidence="3 14">Cofactor biosynthesis; NAD(+) biosynthesis; quinolinate from iminoaspartate: step 1/1.</text>
</comment>
<keyword evidence="8 14" id="KW-0808">Transferase</keyword>
<proteinExistence type="inferred from homology"/>
<keyword evidence="11 14" id="KW-0411">Iron-sulfur</keyword>
<dbReference type="GO" id="GO:0051539">
    <property type="term" value="F:4 iron, 4 sulfur cluster binding"/>
    <property type="evidence" value="ECO:0007669"/>
    <property type="project" value="UniProtKB-KW"/>
</dbReference>
<dbReference type="InterPro" id="IPR003473">
    <property type="entry name" value="NadA"/>
</dbReference>
<evidence type="ECO:0000313" key="15">
    <source>
        <dbReference type="EMBL" id="SEA44423.1"/>
    </source>
</evidence>
<feature type="binding site" evidence="14">
    <location>
        <position position="89"/>
    </location>
    <ligand>
        <name>[4Fe-4S] cluster</name>
        <dbReference type="ChEBI" id="CHEBI:49883"/>
    </ligand>
</feature>
<evidence type="ECO:0000256" key="13">
    <source>
        <dbReference type="ARBA" id="ARBA00073059"/>
    </source>
</evidence>
<keyword evidence="7 14" id="KW-0662">Pyridine nucleotide biosynthesis</keyword>
<evidence type="ECO:0000256" key="9">
    <source>
        <dbReference type="ARBA" id="ARBA00022723"/>
    </source>
</evidence>
<feature type="binding site" evidence="14">
    <location>
        <begin position="202"/>
        <end position="204"/>
    </location>
    <ligand>
        <name>iminosuccinate</name>
        <dbReference type="ChEBI" id="CHEBI:77875"/>
    </ligand>
</feature>
<dbReference type="UniPathway" id="UPA00253">
    <property type="reaction ID" value="UER00327"/>
</dbReference>
<keyword evidence="10 14" id="KW-0408">Iron</keyword>
<dbReference type="NCBIfam" id="NF006878">
    <property type="entry name" value="PRK09375.1-2"/>
    <property type="match status" value="1"/>
</dbReference>
<evidence type="ECO:0000256" key="1">
    <source>
        <dbReference type="ARBA" id="ARBA00003791"/>
    </source>
</evidence>
<dbReference type="FunFam" id="3.40.50.10800:FF:000003">
    <property type="entry name" value="Quinolinate synthase A"/>
    <property type="match status" value="1"/>
</dbReference>
<evidence type="ECO:0000256" key="14">
    <source>
        <dbReference type="HAMAP-Rule" id="MF_00568"/>
    </source>
</evidence>
<evidence type="ECO:0000256" key="3">
    <source>
        <dbReference type="ARBA" id="ARBA00005065"/>
    </source>
</evidence>
<dbReference type="PANTHER" id="PTHR30573:SF0">
    <property type="entry name" value="QUINOLINATE SYNTHASE, CHLOROPLASTIC"/>
    <property type="match status" value="1"/>
</dbReference>
<feature type="binding site" evidence="14">
    <location>
        <begin position="115"/>
        <end position="117"/>
    </location>
    <ligand>
        <name>iminosuccinate</name>
        <dbReference type="ChEBI" id="CHEBI:77875"/>
    </ligand>
</feature>
<dbReference type="Proteomes" id="UP000183253">
    <property type="component" value="Unassembled WGS sequence"/>
</dbReference>
<evidence type="ECO:0000256" key="6">
    <source>
        <dbReference type="ARBA" id="ARBA00022490"/>
    </source>
</evidence>
<accession>A0A1H4B8D2</accession>
<dbReference type="NCBIfam" id="NF006879">
    <property type="entry name" value="PRK09375.1-4"/>
    <property type="match status" value="1"/>
</dbReference>
<dbReference type="GO" id="GO:0046872">
    <property type="term" value="F:metal ion binding"/>
    <property type="evidence" value="ECO:0007669"/>
    <property type="project" value="UniProtKB-KW"/>
</dbReference>
<evidence type="ECO:0000256" key="11">
    <source>
        <dbReference type="ARBA" id="ARBA00023014"/>
    </source>
</evidence>
<dbReference type="RefSeq" id="WP_010261833.1">
    <property type="nucleotide sequence ID" value="NZ_CAEG01000010.1"/>
</dbReference>
<protein>
    <recommendedName>
        <fullName evidence="13 14">Quinolinate synthase</fullName>
        <ecNumber evidence="4 14">2.5.1.72</ecNumber>
    </recommendedName>
</protein>
<organism evidence="15 16">
    <name type="scientific">Alistipes timonensis JC136</name>
    <dbReference type="NCBI Taxonomy" id="1033731"/>
    <lineage>
        <taxon>Bacteria</taxon>
        <taxon>Pseudomonadati</taxon>
        <taxon>Bacteroidota</taxon>
        <taxon>Bacteroidia</taxon>
        <taxon>Bacteroidales</taxon>
        <taxon>Rikenellaceae</taxon>
        <taxon>Alistipes</taxon>
    </lineage>
</organism>
<keyword evidence="5 14" id="KW-0004">4Fe-4S</keyword>
<comment type="catalytic activity">
    <reaction evidence="12">
        <text>iminosuccinate + dihydroxyacetone phosphate = quinolinate + phosphate + 2 H2O + H(+)</text>
        <dbReference type="Rhea" id="RHEA:25888"/>
        <dbReference type="ChEBI" id="CHEBI:15377"/>
        <dbReference type="ChEBI" id="CHEBI:15378"/>
        <dbReference type="ChEBI" id="CHEBI:29959"/>
        <dbReference type="ChEBI" id="CHEBI:43474"/>
        <dbReference type="ChEBI" id="CHEBI:57642"/>
        <dbReference type="ChEBI" id="CHEBI:77875"/>
        <dbReference type="EC" id="2.5.1.72"/>
    </reaction>
    <physiologicalReaction direction="left-to-right" evidence="12">
        <dbReference type="Rhea" id="RHEA:25889"/>
    </physiologicalReaction>
</comment>
<evidence type="ECO:0000256" key="7">
    <source>
        <dbReference type="ARBA" id="ARBA00022642"/>
    </source>
</evidence>
<comment type="function">
    <text evidence="1 14">Catalyzes the condensation of iminoaspartate with dihydroxyacetone phosphate to form quinolinate.</text>
</comment>
<feature type="binding site" evidence="14">
    <location>
        <position position="44"/>
    </location>
    <ligand>
        <name>iminosuccinate</name>
        <dbReference type="ChEBI" id="CHEBI:77875"/>
    </ligand>
</feature>
<dbReference type="FunFam" id="3.40.50.10800:FF:000001">
    <property type="entry name" value="Quinolinate synthase A"/>
    <property type="match status" value="1"/>
</dbReference>
<feature type="binding site" evidence="14">
    <location>
        <position position="176"/>
    </location>
    <ligand>
        <name>[4Fe-4S] cluster</name>
        <dbReference type="ChEBI" id="CHEBI:49883"/>
    </ligand>
</feature>
<keyword evidence="6 14" id="KW-0963">Cytoplasm</keyword>
<dbReference type="EC" id="2.5.1.72" evidence="4 14"/>
<dbReference type="AlphaFoldDB" id="A0A1H4B8D2"/>
<dbReference type="GO" id="GO:0005829">
    <property type="term" value="C:cytosol"/>
    <property type="evidence" value="ECO:0007669"/>
    <property type="project" value="TreeGrafter"/>
</dbReference>
<feature type="binding site" evidence="14">
    <location>
        <position position="27"/>
    </location>
    <ligand>
        <name>iminosuccinate</name>
        <dbReference type="ChEBI" id="CHEBI:77875"/>
    </ligand>
</feature>
<gene>
    <name evidence="14" type="primary">nadA</name>
    <name evidence="15" type="ORF">SAMN05444145_103274</name>
</gene>
<dbReference type="Gene3D" id="3.40.50.10800">
    <property type="entry name" value="NadA-like"/>
    <property type="match status" value="3"/>
</dbReference>
<evidence type="ECO:0000256" key="4">
    <source>
        <dbReference type="ARBA" id="ARBA00012669"/>
    </source>
</evidence>